<evidence type="ECO:0000256" key="3">
    <source>
        <dbReference type="ARBA" id="ARBA00023163"/>
    </source>
</evidence>
<dbReference type="Proteomes" id="UP000887565">
    <property type="component" value="Unplaced"/>
</dbReference>
<feature type="DNA-binding region" description="HMG box" evidence="5">
    <location>
        <begin position="470"/>
        <end position="538"/>
    </location>
</feature>
<dbReference type="Pfam" id="PF00505">
    <property type="entry name" value="HMG_box"/>
    <property type="match status" value="1"/>
</dbReference>
<feature type="compositionally biased region" description="Polar residues" evidence="6">
    <location>
        <begin position="71"/>
        <end position="82"/>
    </location>
</feature>
<reference evidence="9" key="1">
    <citation type="submission" date="2022-11" db="UniProtKB">
        <authorList>
            <consortium name="WormBaseParasite"/>
        </authorList>
    </citation>
    <scope>IDENTIFICATION</scope>
</reference>
<evidence type="ECO:0000256" key="6">
    <source>
        <dbReference type="SAM" id="MobiDB-lite"/>
    </source>
</evidence>
<dbReference type="FunFam" id="1.10.30.10:FF:000003">
    <property type="entry name" value="Putative transcription factor SOX-6"/>
    <property type="match status" value="1"/>
</dbReference>
<keyword evidence="1" id="KW-0805">Transcription regulation</keyword>
<dbReference type="GO" id="GO:0005634">
    <property type="term" value="C:nucleus"/>
    <property type="evidence" value="ECO:0007669"/>
    <property type="project" value="UniProtKB-UniRule"/>
</dbReference>
<feature type="compositionally biased region" description="Low complexity" evidence="6">
    <location>
        <begin position="83"/>
        <end position="124"/>
    </location>
</feature>
<sequence length="540" mass="60690">MYPFLPKRNRFSSSCCTIDMSKLNFVDDDESIIIDDHKNCEPLDLVIDKNKNKINSMKIAIDNSNNNCRSTFNDSTTKSPAASSIDSTSPVSSSGNPDSSSSPDSDQNENSLSTKINNNSNNNRKAAKNLTVRFPNRSESKILLHGEILADVFGNCRSDDEKIAVLDQLIYQLQMMKETTTTTTNDGSAAAMKNGQQNVCFNSNNQNETPPTNSNIDPKIPEPGDDGSEMDVCGIGNPIEIEKPTVIKSNVSSSSPSRKNVQAKLKNGENFPNSSTIKSEMNMEFSNNDALKNIMRDKYLQQQRQMFMNAMVGFRENPLLPFLNSLPSVALPDSQMASPTNCSTSFVNQEQNLESMMDYNNFVKRMKLQGMTPTDVHRANQFLNIPRYTACTSNQDFFAVTSPVHSTASEAIFETTSFDRPGGSYMLNRHDKSHVQQQAPVRAIPTYGNCLSDSNFGCSSQQEPRSPTHIKRPMNAFMVWARKERREILKQFPDMHNSNISKILGTKWRSMTNVEKQPYYEEQARLSKLHMASHPDYRYR</sequence>
<evidence type="ECO:0000259" key="7">
    <source>
        <dbReference type="PROSITE" id="PS50118"/>
    </source>
</evidence>
<dbReference type="AlphaFoldDB" id="A0A915JTL7"/>
<dbReference type="WBParaSite" id="nRc.2.0.1.t29695-RA">
    <property type="protein sequence ID" value="nRc.2.0.1.t29695-RA"/>
    <property type="gene ID" value="nRc.2.0.1.g29695"/>
</dbReference>
<evidence type="ECO:0000313" key="9">
    <source>
        <dbReference type="WBParaSite" id="nRc.2.0.1.t29695-RA"/>
    </source>
</evidence>
<dbReference type="PANTHER" id="PTHR45789">
    <property type="entry name" value="FI18025P1"/>
    <property type="match status" value="1"/>
</dbReference>
<dbReference type="PROSITE" id="PS50118">
    <property type="entry name" value="HMG_BOX_2"/>
    <property type="match status" value="1"/>
</dbReference>
<protein>
    <submittedName>
        <fullName evidence="9">HMG box domain-containing protein</fullName>
    </submittedName>
</protein>
<name>A0A915JTL7_ROMCU</name>
<proteinExistence type="predicted"/>
<dbReference type="InterPro" id="IPR009071">
    <property type="entry name" value="HMG_box_dom"/>
</dbReference>
<dbReference type="GO" id="GO:0045165">
    <property type="term" value="P:cell fate commitment"/>
    <property type="evidence" value="ECO:0007669"/>
    <property type="project" value="TreeGrafter"/>
</dbReference>
<dbReference type="InterPro" id="IPR051356">
    <property type="entry name" value="SOX/SOX-like_TF"/>
</dbReference>
<dbReference type="SMART" id="SM00398">
    <property type="entry name" value="HMG"/>
    <property type="match status" value="1"/>
</dbReference>
<evidence type="ECO:0000256" key="1">
    <source>
        <dbReference type="ARBA" id="ARBA00023015"/>
    </source>
</evidence>
<evidence type="ECO:0000256" key="5">
    <source>
        <dbReference type="PROSITE-ProRule" id="PRU00267"/>
    </source>
</evidence>
<organism evidence="8 9">
    <name type="scientific">Romanomermis culicivorax</name>
    <name type="common">Nematode worm</name>
    <dbReference type="NCBI Taxonomy" id="13658"/>
    <lineage>
        <taxon>Eukaryota</taxon>
        <taxon>Metazoa</taxon>
        <taxon>Ecdysozoa</taxon>
        <taxon>Nematoda</taxon>
        <taxon>Enoplea</taxon>
        <taxon>Dorylaimia</taxon>
        <taxon>Mermithida</taxon>
        <taxon>Mermithoidea</taxon>
        <taxon>Mermithidae</taxon>
        <taxon>Romanomermis</taxon>
    </lineage>
</organism>
<dbReference type="SUPFAM" id="SSF47095">
    <property type="entry name" value="HMG-box"/>
    <property type="match status" value="1"/>
</dbReference>
<evidence type="ECO:0000256" key="2">
    <source>
        <dbReference type="ARBA" id="ARBA00023125"/>
    </source>
</evidence>
<dbReference type="Gene3D" id="1.10.30.10">
    <property type="entry name" value="High mobility group box domain"/>
    <property type="match status" value="1"/>
</dbReference>
<feature type="domain" description="HMG box" evidence="7">
    <location>
        <begin position="470"/>
        <end position="538"/>
    </location>
</feature>
<accession>A0A915JTL7</accession>
<keyword evidence="4 5" id="KW-0539">Nucleus</keyword>
<dbReference type="InterPro" id="IPR036910">
    <property type="entry name" value="HMG_box_dom_sf"/>
</dbReference>
<dbReference type="PANTHER" id="PTHR45789:SF2">
    <property type="entry name" value="FI18025P1"/>
    <property type="match status" value="1"/>
</dbReference>
<evidence type="ECO:0000313" key="8">
    <source>
        <dbReference type="Proteomes" id="UP000887565"/>
    </source>
</evidence>
<evidence type="ECO:0000256" key="4">
    <source>
        <dbReference type="ARBA" id="ARBA00023242"/>
    </source>
</evidence>
<dbReference type="GO" id="GO:0000981">
    <property type="term" value="F:DNA-binding transcription factor activity, RNA polymerase II-specific"/>
    <property type="evidence" value="ECO:0007669"/>
    <property type="project" value="TreeGrafter"/>
</dbReference>
<feature type="region of interest" description="Disordered" evidence="6">
    <location>
        <begin position="71"/>
        <end position="132"/>
    </location>
</feature>
<keyword evidence="2 5" id="KW-0238">DNA-binding</keyword>
<keyword evidence="3" id="KW-0804">Transcription</keyword>
<feature type="region of interest" description="Disordered" evidence="6">
    <location>
        <begin position="249"/>
        <end position="276"/>
    </location>
</feature>
<dbReference type="GO" id="GO:0000978">
    <property type="term" value="F:RNA polymerase II cis-regulatory region sequence-specific DNA binding"/>
    <property type="evidence" value="ECO:0007669"/>
    <property type="project" value="TreeGrafter"/>
</dbReference>
<keyword evidence="8" id="KW-1185">Reference proteome</keyword>